<keyword evidence="2 9" id="KW-1003">Cell membrane</keyword>
<evidence type="ECO:0000256" key="4">
    <source>
        <dbReference type="ARBA" id="ARBA00022692"/>
    </source>
</evidence>
<comment type="similarity">
    <text evidence="1 9 11">Belongs to the peptidase A8 family.</text>
</comment>
<comment type="pathway">
    <text evidence="9">Protein modification; lipoprotein biosynthesis (signal peptide cleavage).</text>
</comment>
<comment type="caution">
    <text evidence="13">The sequence shown here is derived from an EMBL/GenBank/DDBJ whole genome shotgun (WGS) entry which is preliminary data.</text>
</comment>
<dbReference type="PRINTS" id="PR00781">
    <property type="entry name" value="LIPOSIGPTASE"/>
</dbReference>
<gene>
    <name evidence="9 13" type="primary">lspA</name>
    <name evidence="13" type="ORF">COW36_18875</name>
</gene>
<keyword evidence="6 9" id="KW-0378">Hydrolase</keyword>
<evidence type="ECO:0000256" key="10">
    <source>
        <dbReference type="RuleBase" id="RU000594"/>
    </source>
</evidence>
<dbReference type="HAMAP" id="MF_00161">
    <property type="entry name" value="LspA"/>
    <property type="match status" value="1"/>
</dbReference>
<dbReference type="PANTHER" id="PTHR33695">
    <property type="entry name" value="LIPOPROTEIN SIGNAL PEPTIDASE"/>
    <property type="match status" value="1"/>
</dbReference>
<dbReference type="InterPro" id="IPR001872">
    <property type="entry name" value="Peptidase_A8"/>
</dbReference>
<dbReference type="EMBL" id="PFFQ01000054">
    <property type="protein sequence ID" value="PIW14991.1"/>
    <property type="molecule type" value="Genomic_DNA"/>
</dbReference>
<sequence length="196" mass="21608">MFRTLAAKRWLFIGLAILIFIVDQASKAPFRAWPLYHSKPVLPVLAFTYVQNTGSLFGIFQGNAFILGLVSLSVSIGICWYAWHQPKHSGVLPYVTLGFLLGGALGNMLDRLIFGFVVDFFDIQWMGKNIWPVFNVADIAVDVAIALFLLMAFIEKPEQVVLDGVVEGLSESELLEGPDSNDAVPNQASIESTESK</sequence>
<dbReference type="UniPathway" id="UPA00665"/>
<keyword evidence="3 9" id="KW-0645">Protease</keyword>
<dbReference type="GO" id="GO:0004190">
    <property type="term" value="F:aspartic-type endopeptidase activity"/>
    <property type="evidence" value="ECO:0007669"/>
    <property type="project" value="UniProtKB-UniRule"/>
</dbReference>
<organism evidence="13 14">
    <name type="scientific">bacterium (Candidatus Blackallbacteria) CG17_big_fil_post_rev_8_21_14_2_50_48_46</name>
    <dbReference type="NCBI Taxonomy" id="2014261"/>
    <lineage>
        <taxon>Bacteria</taxon>
        <taxon>Candidatus Blackallbacteria</taxon>
    </lineage>
</organism>
<evidence type="ECO:0000256" key="7">
    <source>
        <dbReference type="ARBA" id="ARBA00022989"/>
    </source>
</evidence>
<keyword evidence="4 9" id="KW-0812">Transmembrane</keyword>
<comment type="function">
    <text evidence="9 10">This protein specifically catalyzes the removal of signal peptides from prolipoproteins.</text>
</comment>
<proteinExistence type="inferred from homology"/>
<evidence type="ECO:0000313" key="13">
    <source>
        <dbReference type="EMBL" id="PIW14991.1"/>
    </source>
</evidence>
<accession>A0A2M7G081</accession>
<evidence type="ECO:0000256" key="3">
    <source>
        <dbReference type="ARBA" id="ARBA00022670"/>
    </source>
</evidence>
<name>A0A2M7G081_9BACT</name>
<feature type="active site" evidence="9">
    <location>
        <position position="119"/>
    </location>
</feature>
<evidence type="ECO:0000256" key="8">
    <source>
        <dbReference type="ARBA" id="ARBA00023136"/>
    </source>
</evidence>
<dbReference type="AlphaFoldDB" id="A0A2M7G081"/>
<reference evidence="13 14" key="1">
    <citation type="submission" date="2017-09" db="EMBL/GenBank/DDBJ databases">
        <title>Depth-based differentiation of microbial function through sediment-hosted aquifers and enrichment of novel symbionts in the deep terrestrial subsurface.</title>
        <authorList>
            <person name="Probst A.J."/>
            <person name="Ladd B."/>
            <person name="Jarett J.K."/>
            <person name="Geller-Mcgrath D.E."/>
            <person name="Sieber C.M."/>
            <person name="Emerson J.B."/>
            <person name="Anantharaman K."/>
            <person name="Thomas B.C."/>
            <person name="Malmstrom R."/>
            <person name="Stieglmeier M."/>
            <person name="Klingl A."/>
            <person name="Woyke T."/>
            <person name="Ryan C.M."/>
            <person name="Banfield J.F."/>
        </authorList>
    </citation>
    <scope>NUCLEOTIDE SEQUENCE [LARGE SCALE GENOMIC DNA]</scope>
    <source>
        <strain evidence="13">CG17_big_fil_post_rev_8_21_14_2_50_48_46</strain>
    </source>
</reference>
<evidence type="ECO:0000313" key="14">
    <source>
        <dbReference type="Proteomes" id="UP000231019"/>
    </source>
</evidence>
<comment type="subcellular location">
    <subcellularLocation>
        <location evidence="9">Cell membrane</location>
        <topology evidence="9">Multi-pass membrane protein</topology>
    </subcellularLocation>
</comment>
<comment type="catalytic activity">
    <reaction evidence="9 10">
        <text>Release of signal peptides from bacterial membrane prolipoproteins. Hydrolyzes -Xaa-Yaa-Zaa-|-(S,diacylglyceryl)Cys-, in which Xaa is hydrophobic (preferably Leu), and Yaa (Ala or Ser) and Zaa (Gly or Ala) have small, neutral side chains.</text>
        <dbReference type="EC" id="3.4.23.36"/>
    </reaction>
</comment>
<evidence type="ECO:0000256" key="5">
    <source>
        <dbReference type="ARBA" id="ARBA00022750"/>
    </source>
</evidence>
<evidence type="ECO:0000256" key="12">
    <source>
        <dbReference type="SAM" id="MobiDB-lite"/>
    </source>
</evidence>
<feature type="region of interest" description="Disordered" evidence="12">
    <location>
        <begin position="173"/>
        <end position="196"/>
    </location>
</feature>
<evidence type="ECO:0000256" key="9">
    <source>
        <dbReference type="HAMAP-Rule" id="MF_00161"/>
    </source>
</evidence>
<feature type="compositionally biased region" description="Polar residues" evidence="12">
    <location>
        <begin position="183"/>
        <end position="196"/>
    </location>
</feature>
<dbReference type="EC" id="3.4.23.36" evidence="9"/>
<dbReference type="Pfam" id="PF01252">
    <property type="entry name" value="Peptidase_A8"/>
    <property type="match status" value="1"/>
</dbReference>
<evidence type="ECO:0000256" key="6">
    <source>
        <dbReference type="ARBA" id="ARBA00022801"/>
    </source>
</evidence>
<dbReference type="NCBIfam" id="TIGR00077">
    <property type="entry name" value="lspA"/>
    <property type="match status" value="1"/>
</dbReference>
<dbReference type="PANTHER" id="PTHR33695:SF1">
    <property type="entry name" value="LIPOPROTEIN SIGNAL PEPTIDASE"/>
    <property type="match status" value="1"/>
</dbReference>
<dbReference type="PROSITE" id="PS00855">
    <property type="entry name" value="SPASE_II"/>
    <property type="match status" value="1"/>
</dbReference>
<feature type="transmembrane region" description="Helical" evidence="9">
    <location>
        <begin position="130"/>
        <end position="154"/>
    </location>
</feature>
<protein>
    <recommendedName>
        <fullName evidence="9">Lipoprotein signal peptidase</fullName>
        <ecNumber evidence="9">3.4.23.36</ecNumber>
    </recommendedName>
    <alternativeName>
        <fullName evidence="9">Prolipoprotein signal peptidase</fullName>
    </alternativeName>
    <alternativeName>
        <fullName evidence="9">Signal peptidase II</fullName>
        <shortName evidence="9">SPase II</shortName>
    </alternativeName>
</protein>
<feature type="transmembrane region" description="Helical" evidence="9">
    <location>
        <begin position="64"/>
        <end position="83"/>
    </location>
</feature>
<evidence type="ECO:0000256" key="2">
    <source>
        <dbReference type="ARBA" id="ARBA00022475"/>
    </source>
</evidence>
<keyword evidence="7 9" id="KW-1133">Transmembrane helix</keyword>
<keyword evidence="8 9" id="KW-0472">Membrane</keyword>
<evidence type="ECO:0000256" key="1">
    <source>
        <dbReference type="ARBA" id="ARBA00006139"/>
    </source>
</evidence>
<comment type="caution">
    <text evidence="9">Lacks conserved residue(s) required for the propagation of feature annotation.</text>
</comment>
<dbReference type="GO" id="GO:0006508">
    <property type="term" value="P:proteolysis"/>
    <property type="evidence" value="ECO:0007669"/>
    <property type="project" value="UniProtKB-KW"/>
</dbReference>
<dbReference type="GO" id="GO:0005886">
    <property type="term" value="C:plasma membrane"/>
    <property type="evidence" value="ECO:0007669"/>
    <property type="project" value="UniProtKB-SubCell"/>
</dbReference>
<feature type="transmembrane region" description="Helical" evidence="9">
    <location>
        <begin position="95"/>
        <end position="118"/>
    </location>
</feature>
<dbReference type="Proteomes" id="UP000231019">
    <property type="component" value="Unassembled WGS sequence"/>
</dbReference>
<keyword evidence="5 9" id="KW-0064">Aspartyl protease</keyword>
<evidence type="ECO:0000256" key="11">
    <source>
        <dbReference type="RuleBase" id="RU004181"/>
    </source>
</evidence>
<feature type="active site" evidence="9">
    <location>
        <position position="138"/>
    </location>
</feature>